<evidence type="ECO:0000313" key="2">
    <source>
        <dbReference type="EMBL" id="AMD00098.1"/>
    </source>
</evidence>
<dbReference type="OrthoDB" id="5780266at2"/>
<dbReference type="AlphaFoldDB" id="A0A109UL78"/>
<keyword evidence="1" id="KW-0812">Transmembrane</keyword>
<feature type="transmembrane region" description="Helical" evidence="1">
    <location>
        <begin position="135"/>
        <end position="156"/>
    </location>
</feature>
<dbReference type="PATRIC" id="fig|507626.3.peg.1011"/>
<feature type="transmembrane region" description="Helical" evidence="1">
    <location>
        <begin position="78"/>
        <end position="96"/>
    </location>
</feature>
<feature type="transmembrane region" description="Helical" evidence="1">
    <location>
        <begin position="44"/>
        <end position="66"/>
    </location>
</feature>
<feature type="transmembrane region" description="Helical" evidence="1">
    <location>
        <begin position="163"/>
        <end position="183"/>
    </location>
</feature>
<keyword evidence="3" id="KW-1185">Reference proteome</keyword>
<dbReference type="KEGG" id="hco:LOKO_01021"/>
<reference evidence="2 3" key="1">
    <citation type="journal article" date="2016" name="Genome Announc.">
        <title>Draft Genome Sequence of 'Halomonas chromatireducens' Strain AGD 8-3, a Haloalkaliphilic Chromate- and Selenite-Reducing Gammaproteobacterium.</title>
        <authorList>
            <person name="Sharko F.S."/>
            <person name="Shapovalova A.A."/>
            <person name="Tsygankova S.V."/>
            <person name="Komova A.V."/>
            <person name="Boulygina E.S."/>
            <person name="Teslyuk A.B."/>
            <person name="Gotovtsev P.M."/>
            <person name="Namsaraev Z.B."/>
            <person name="Khijniak T.V."/>
            <person name="Nedoluzhko A.V."/>
            <person name="Vasilov R.G."/>
        </authorList>
    </citation>
    <scope>NUCLEOTIDE SEQUENCE [LARGE SCALE GENOMIC DNA]</scope>
    <source>
        <strain evidence="2 3">AGD 8-3</strain>
    </source>
</reference>
<dbReference type="EMBL" id="CP014226">
    <property type="protein sequence ID" value="AMD00098.1"/>
    <property type="molecule type" value="Genomic_DNA"/>
</dbReference>
<reference evidence="2 3" key="2">
    <citation type="submission" date="2016-02" db="EMBL/GenBank/DDBJ databases">
        <authorList>
            <person name="Wen L."/>
            <person name="He K."/>
            <person name="Yang H."/>
        </authorList>
    </citation>
    <scope>NUCLEOTIDE SEQUENCE [LARGE SCALE GENOMIC DNA]</scope>
    <source>
        <strain evidence="2 3">AGD 8-3</strain>
    </source>
</reference>
<feature type="transmembrane region" description="Helical" evidence="1">
    <location>
        <begin position="21"/>
        <end position="38"/>
    </location>
</feature>
<dbReference type="STRING" id="507626.LOKO_01021"/>
<proteinExistence type="predicted"/>
<name>A0A109UL78_9GAMM</name>
<gene>
    <name evidence="2" type="ORF">LOKO_01021</name>
</gene>
<feature type="transmembrane region" description="Helical" evidence="1">
    <location>
        <begin position="195"/>
        <end position="217"/>
    </location>
</feature>
<keyword evidence="1" id="KW-1133">Transmembrane helix</keyword>
<organism evidence="2 3">
    <name type="scientific">Halomonas chromatireducens</name>
    <dbReference type="NCBI Taxonomy" id="507626"/>
    <lineage>
        <taxon>Bacteria</taxon>
        <taxon>Pseudomonadati</taxon>
        <taxon>Pseudomonadota</taxon>
        <taxon>Gammaproteobacteria</taxon>
        <taxon>Oceanospirillales</taxon>
        <taxon>Halomonadaceae</taxon>
        <taxon>Halomonas</taxon>
    </lineage>
</organism>
<keyword evidence="1" id="KW-0472">Membrane</keyword>
<accession>A0A109UL78</accession>
<sequence>MWFYRLCWRQFHWSSSVLKKFISIVPLPTLAVILLTLLSQGAKLLAFFLPLKVIILIGSTGIPRYFPSSWAAYEKEPLVLALSAASIFFFLIHFISENMASKVSEVGSSRIIAQTRKLPIFTKQNELSSEAYHRLSSSLATVVMAFSLLVVFGAIYPRFLMAVVGYFLFITLIITVVVMTFDGGKAFIENKSEEFSGFIFGGGFLFVFSFMVMDFLLGDGPGFMQAIICLLLSRQLFNKSQRLVKDACWLNEKKLQINAIFFSRHKFFRSVEERGNKKHQDLLRLPERPDILLHMLKKCSPDIVGDESSVLCSWQQSGIKNIHLFSVKLASQASISRSYYLKIYDSRLKKQAAHEMELLTCCYDNKLPALSLAGECQWEGYSVHLFHGSGAEAVSRQDFNRLALDRVTTYWSISLPKKLISRYRKAHPLLPQRLDSSTIKWLSIVFNNTEHAESVALLGSLLEEIKESLSSLPVVLINPGVCPEMVFLKADDNFEVGHWGRWQLEPVGAGFGIRKGWIKDLRYVFDRACEHRSDFYPSMFPLVRLSAYCHLFEQQFNQQRYADAVALIPEMIACLPSQQSLSA</sequence>
<dbReference type="Proteomes" id="UP000063387">
    <property type="component" value="Chromosome"/>
</dbReference>
<protein>
    <submittedName>
        <fullName evidence="2">Uncharacterized protein</fullName>
    </submittedName>
</protein>
<evidence type="ECO:0000313" key="3">
    <source>
        <dbReference type="Proteomes" id="UP000063387"/>
    </source>
</evidence>
<evidence type="ECO:0000256" key="1">
    <source>
        <dbReference type="SAM" id="Phobius"/>
    </source>
</evidence>
<dbReference type="RefSeq" id="WP_144439614.1">
    <property type="nucleotide sequence ID" value="NZ_CP014226.1"/>
</dbReference>